<proteinExistence type="predicted"/>
<dbReference type="AlphaFoldDB" id="A0A1S3Y2D7"/>
<feature type="compositionally biased region" description="Low complexity" evidence="1">
    <location>
        <begin position="63"/>
        <end position="85"/>
    </location>
</feature>
<feature type="region of interest" description="Disordered" evidence="1">
    <location>
        <begin position="1"/>
        <end position="124"/>
    </location>
</feature>
<protein>
    <submittedName>
        <fullName evidence="2">Mucin-2-like</fullName>
    </submittedName>
</protein>
<dbReference type="PaxDb" id="4097-A0A1S3Y2D7"/>
<feature type="compositionally biased region" description="Basic and acidic residues" evidence="1">
    <location>
        <begin position="88"/>
        <end position="99"/>
    </location>
</feature>
<accession>A0A1S3Y2D7</accession>
<sequence>MPCEFSSTLRNQPLVHPRRRISHAADQPRSHCPPPNDQSLHPPNTPAAEPLQSPISRPHQTRRPPATASTSPTTTNDRTTPTPSQTRRRTDPIRLELKRNKNPATTTPFSAENPADHNPNRTNRAKLSVDTSFRSLRASTEFVRLSGRLSL</sequence>
<evidence type="ECO:0000256" key="1">
    <source>
        <dbReference type="SAM" id="MobiDB-lite"/>
    </source>
</evidence>
<name>A0A1S3Y2D7_TOBAC</name>
<feature type="compositionally biased region" description="Polar residues" evidence="1">
    <location>
        <begin position="1"/>
        <end position="11"/>
    </location>
</feature>
<organism evidence="2">
    <name type="scientific">Nicotiana tabacum</name>
    <name type="common">Common tobacco</name>
    <dbReference type="NCBI Taxonomy" id="4097"/>
    <lineage>
        <taxon>Eukaryota</taxon>
        <taxon>Viridiplantae</taxon>
        <taxon>Streptophyta</taxon>
        <taxon>Embryophyta</taxon>
        <taxon>Tracheophyta</taxon>
        <taxon>Spermatophyta</taxon>
        <taxon>Magnoliopsida</taxon>
        <taxon>eudicotyledons</taxon>
        <taxon>Gunneridae</taxon>
        <taxon>Pentapetalae</taxon>
        <taxon>asterids</taxon>
        <taxon>lamiids</taxon>
        <taxon>Solanales</taxon>
        <taxon>Solanaceae</taxon>
        <taxon>Nicotianoideae</taxon>
        <taxon>Nicotianeae</taxon>
        <taxon>Nicotiana</taxon>
    </lineage>
</organism>
<gene>
    <name evidence="2" type="primary">LOC107771446</name>
</gene>
<reference evidence="2" key="1">
    <citation type="submission" date="2025-08" db="UniProtKB">
        <authorList>
            <consortium name="RefSeq"/>
        </authorList>
    </citation>
    <scope>IDENTIFICATION</scope>
</reference>
<evidence type="ECO:0000313" key="2">
    <source>
        <dbReference type="RefSeq" id="XP_016446291.1"/>
    </source>
</evidence>
<dbReference type="RefSeq" id="XP_016446291.1">
    <property type="nucleotide sequence ID" value="XM_016590805.1"/>
</dbReference>
<dbReference type="KEGG" id="nta:107771446"/>